<evidence type="ECO:0000313" key="2">
    <source>
        <dbReference type="EMBL" id="OYD14924.1"/>
    </source>
</evidence>
<protein>
    <submittedName>
        <fullName evidence="2">Uncharacterized protein</fullName>
    </submittedName>
</protein>
<accession>A0A235BRS5</accession>
<evidence type="ECO:0000256" key="1">
    <source>
        <dbReference type="SAM" id="Phobius"/>
    </source>
</evidence>
<dbReference type="AlphaFoldDB" id="A0A235BRS5"/>
<keyword evidence="1" id="KW-1133">Transmembrane helix</keyword>
<sequence length="444" mass="47708">MNKLFAISGLLFVLSLFGEEGVAVSYFEASGDIPEPKIELYTNFLVGELAAHYELFIIQGKKKAVENIWEDGEITDILALKKMGKDLKATYVLTGWLEKLPNVFLMKLAVVSAKKGEVVLRRELKCESEPEIISGIKDFVCTFAGFIERQFPSKRINQEARGSWAVGEAFFTLGWYGWAIPRALGVTDGKVIIASEMTLPLAVLIGGLSATKMRPVTSTHAIGSLGGAYLGIADGYCLNSIFDIAGEQGSLVLPVGMSLLENIGGFSLADKFDITAGEAEYSVLSAGEGYLYGLGFGELFDVKSHSGRALLALGTRLPSQFIGYKIASIREYTPADGEIITTAGLLGAATTCDLLFQLGIEDDDSYIGGAMLGNIAGAAIMDRINGERHFSRGNGILAYTGAYLGALFGTGLNVLFEVRDEKTLTMIPNLTAIAGFVLTYNLMK</sequence>
<gene>
    <name evidence="2" type="ORF">CH333_07030</name>
</gene>
<reference evidence="2 3" key="1">
    <citation type="submission" date="2017-07" db="EMBL/GenBank/DDBJ databases">
        <title>Recovery of genomes from metagenomes via a dereplication, aggregation, and scoring strategy.</title>
        <authorList>
            <person name="Sieber C.M."/>
            <person name="Probst A.J."/>
            <person name="Sharrar A."/>
            <person name="Thomas B.C."/>
            <person name="Hess M."/>
            <person name="Tringe S.G."/>
            <person name="Banfield J.F."/>
        </authorList>
    </citation>
    <scope>NUCLEOTIDE SEQUENCE [LARGE SCALE GENOMIC DNA]</scope>
    <source>
        <strain evidence="2">JGI_Cruoil_03_44_89</strain>
    </source>
</reference>
<organism evidence="2 3">
    <name type="scientific">candidate division WOR-3 bacterium JGI_Cruoil_03_44_89</name>
    <dbReference type="NCBI Taxonomy" id="1973748"/>
    <lineage>
        <taxon>Bacteria</taxon>
        <taxon>Bacteria division WOR-3</taxon>
    </lineage>
</organism>
<dbReference type="EMBL" id="NOZQ01000152">
    <property type="protein sequence ID" value="OYD14924.1"/>
    <property type="molecule type" value="Genomic_DNA"/>
</dbReference>
<evidence type="ECO:0000313" key="3">
    <source>
        <dbReference type="Proteomes" id="UP000215215"/>
    </source>
</evidence>
<keyword evidence="1" id="KW-0812">Transmembrane</keyword>
<dbReference type="Proteomes" id="UP000215215">
    <property type="component" value="Unassembled WGS sequence"/>
</dbReference>
<proteinExistence type="predicted"/>
<keyword evidence="1" id="KW-0472">Membrane</keyword>
<comment type="caution">
    <text evidence="2">The sequence shown here is derived from an EMBL/GenBank/DDBJ whole genome shotgun (WGS) entry which is preliminary data.</text>
</comment>
<name>A0A235BRS5_UNCW3</name>
<feature type="transmembrane region" description="Helical" evidence="1">
    <location>
        <begin position="396"/>
        <end position="416"/>
    </location>
</feature>